<evidence type="ECO:0000313" key="4">
    <source>
        <dbReference type="Proteomes" id="UP001054892"/>
    </source>
</evidence>
<name>A0A6J4EBB5_9PSED</name>
<gene>
    <name evidence="1" type="ORF">TUM18999_49160</name>
    <name evidence="2" type="ORF">TUM20286_02910</name>
</gene>
<keyword evidence="4" id="KW-1185">Reference proteome</keyword>
<dbReference type="Proteomes" id="UP000509383">
    <property type="component" value="Chromosome"/>
</dbReference>
<sequence>MAAIAIRQALRQAAAAEDEQLLAFDVKREALSAVAWAIGKPGRVPAAAKQEVGAGFDPAHLR</sequence>
<evidence type="ECO:0000313" key="1">
    <source>
        <dbReference type="EMBL" id="BCG26725.1"/>
    </source>
</evidence>
<protein>
    <submittedName>
        <fullName evidence="1">Uncharacterized protein</fullName>
    </submittedName>
</protein>
<dbReference type="EMBL" id="BQKM01000001">
    <property type="protein sequence ID" value="GJN50539.1"/>
    <property type="molecule type" value="Genomic_DNA"/>
</dbReference>
<organism evidence="1 3">
    <name type="scientific">Pseudomonas tohonis</name>
    <dbReference type="NCBI Taxonomy" id="2725477"/>
    <lineage>
        <taxon>Bacteria</taxon>
        <taxon>Pseudomonadati</taxon>
        <taxon>Pseudomonadota</taxon>
        <taxon>Gammaproteobacteria</taxon>
        <taxon>Pseudomonadales</taxon>
        <taxon>Pseudomonadaceae</taxon>
        <taxon>Pseudomonas</taxon>
    </lineage>
</organism>
<evidence type="ECO:0000313" key="3">
    <source>
        <dbReference type="Proteomes" id="UP000509383"/>
    </source>
</evidence>
<accession>A0A6J4EBB5</accession>
<reference evidence="1 3" key="1">
    <citation type="submission" date="2020-05" db="EMBL/GenBank/DDBJ databases">
        <title>Characterization of novel class B3 metallo-beta-lactamase from novel Pseudomonas species.</title>
        <authorList>
            <person name="Yamada K."/>
            <person name="Aoki K."/>
            <person name="Ishii Y."/>
        </authorList>
    </citation>
    <scope>NUCLEOTIDE SEQUENCE [LARGE SCALE GENOMIC DNA]</scope>
    <source>
        <strain evidence="1 3">TUM18999</strain>
        <strain evidence="2 4">TUM20286</strain>
    </source>
</reference>
<evidence type="ECO:0000313" key="2">
    <source>
        <dbReference type="EMBL" id="GJN50539.1"/>
    </source>
</evidence>
<dbReference type="AlphaFoldDB" id="A0A6J4EBB5"/>
<dbReference type="EMBL" id="AP023189">
    <property type="protein sequence ID" value="BCG26725.1"/>
    <property type="molecule type" value="Genomic_DNA"/>
</dbReference>
<dbReference type="KEGG" id="ptw:TUM18999_49160"/>
<dbReference type="Proteomes" id="UP001054892">
    <property type="component" value="Unassembled WGS sequence"/>
</dbReference>
<proteinExistence type="predicted"/>